<feature type="domain" description="HTH tetR-type" evidence="5">
    <location>
        <begin position="17"/>
        <end position="77"/>
    </location>
</feature>
<dbReference type="SUPFAM" id="SSF48498">
    <property type="entry name" value="Tetracyclin repressor-like, C-terminal domain"/>
    <property type="match status" value="1"/>
</dbReference>
<keyword evidence="3" id="KW-0804">Transcription</keyword>
<evidence type="ECO:0000256" key="3">
    <source>
        <dbReference type="ARBA" id="ARBA00023163"/>
    </source>
</evidence>
<proteinExistence type="predicted"/>
<dbReference type="Pfam" id="PF16859">
    <property type="entry name" value="TetR_C_11"/>
    <property type="match status" value="1"/>
</dbReference>
<dbReference type="Proteomes" id="UP000595703">
    <property type="component" value="Chromosome"/>
</dbReference>
<feature type="DNA-binding region" description="H-T-H motif" evidence="4">
    <location>
        <begin position="40"/>
        <end position="59"/>
    </location>
</feature>
<keyword evidence="2 4" id="KW-0238">DNA-binding</keyword>
<dbReference type="SUPFAM" id="SSF46689">
    <property type="entry name" value="Homeodomain-like"/>
    <property type="match status" value="1"/>
</dbReference>
<dbReference type="EMBL" id="AP018365">
    <property type="protein sequence ID" value="BBA97098.1"/>
    <property type="molecule type" value="Genomic_DNA"/>
</dbReference>
<dbReference type="GO" id="GO:0000976">
    <property type="term" value="F:transcription cis-regulatory region binding"/>
    <property type="evidence" value="ECO:0007669"/>
    <property type="project" value="TreeGrafter"/>
</dbReference>
<evidence type="ECO:0000256" key="2">
    <source>
        <dbReference type="ARBA" id="ARBA00023125"/>
    </source>
</evidence>
<reference evidence="6 7" key="3">
    <citation type="journal article" date="2011" name="Nat. Chem. Biol.">
        <title>Reveromycin A biosynthesis uses RevG and RevJ for stereospecific spiroacetal formation.</title>
        <authorList>
            <person name="Takahashi S."/>
            <person name="Toyoda A."/>
            <person name="Sekiyama Y."/>
            <person name="Takagi H."/>
            <person name="Nogawa T."/>
            <person name="Uramoto M."/>
            <person name="Suzuki R."/>
            <person name="Koshino H."/>
            <person name="Kumano T."/>
            <person name="Panthee S."/>
            <person name="Dairi T."/>
            <person name="Ishikawa J."/>
            <person name="Ikeda H."/>
            <person name="Sakaki Y."/>
            <person name="Osada H."/>
        </authorList>
    </citation>
    <scope>NUCLEOTIDE SEQUENCE [LARGE SCALE GENOMIC DNA]</scope>
    <source>
        <strain evidence="6 7">SN-593</strain>
    </source>
</reference>
<dbReference type="Gene3D" id="1.10.10.60">
    <property type="entry name" value="Homeodomain-like"/>
    <property type="match status" value="1"/>
</dbReference>
<dbReference type="InterPro" id="IPR001647">
    <property type="entry name" value="HTH_TetR"/>
</dbReference>
<gene>
    <name evidence="6" type="ORF">RVR_2682</name>
</gene>
<dbReference type="GO" id="GO:0003700">
    <property type="term" value="F:DNA-binding transcription factor activity"/>
    <property type="evidence" value="ECO:0007669"/>
    <property type="project" value="TreeGrafter"/>
</dbReference>
<reference evidence="6 7" key="2">
    <citation type="journal article" date="2011" name="J. Antibiot.">
        <title>Furaquinocins I and J: novel polyketide isoprenoid hybrid compounds from Streptomyces reveromyceticus SN-593.</title>
        <authorList>
            <person name="Panthee S."/>
            <person name="Takahashi S."/>
            <person name="Takagi H."/>
            <person name="Nogawa T."/>
            <person name="Oowada E."/>
            <person name="Uramoto M."/>
            <person name="Osada H."/>
        </authorList>
    </citation>
    <scope>NUCLEOTIDE SEQUENCE [LARGE SCALE GENOMIC DNA]</scope>
    <source>
        <strain evidence="6 7">SN-593</strain>
    </source>
</reference>
<protein>
    <submittedName>
        <fullName evidence="6">Putative TetR family transcriptional regulator</fullName>
    </submittedName>
</protein>
<keyword evidence="1" id="KW-0805">Transcription regulation</keyword>
<dbReference type="InterPro" id="IPR023772">
    <property type="entry name" value="DNA-bd_HTH_TetR-type_CS"/>
</dbReference>
<dbReference type="InterPro" id="IPR011075">
    <property type="entry name" value="TetR_C"/>
</dbReference>
<evidence type="ECO:0000256" key="4">
    <source>
        <dbReference type="PROSITE-ProRule" id="PRU00335"/>
    </source>
</evidence>
<dbReference type="InterPro" id="IPR050109">
    <property type="entry name" value="HTH-type_TetR-like_transc_reg"/>
</dbReference>
<reference evidence="6 7" key="4">
    <citation type="journal article" date="2020" name="Sci. Rep.">
        <title>beta-carboline chemical signals induce reveromycin production through a LuxR family regulator in Streptomyces sp. SN-593.</title>
        <authorList>
            <person name="Panthee S."/>
            <person name="Kito N."/>
            <person name="Hayashi T."/>
            <person name="Shimizu T."/>
            <person name="Ishikawa J."/>
            <person name="Hamamoto H."/>
            <person name="Osada H."/>
            <person name="Takahashi S."/>
        </authorList>
    </citation>
    <scope>NUCLEOTIDE SEQUENCE [LARGE SCALE GENOMIC DNA]</scope>
    <source>
        <strain evidence="6 7">SN-593</strain>
    </source>
</reference>
<dbReference type="InterPro" id="IPR009057">
    <property type="entry name" value="Homeodomain-like_sf"/>
</dbReference>
<dbReference type="KEGG" id="arev:RVR_2682"/>
<evidence type="ECO:0000313" key="6">
    <source>
        <dbReference type="EMBL" id="BBA97098.1"/>
    </source>
</evidence>
<name>A0A7U3UR18_9ACTN</name>
<keyword evidence="7" id="KW-1185">Reference proteome</keyword>
<accession>A0A7U3UR18</accession>
<dbReference type="PANTHER" id="PTHR30055">
    <property type="entry name" value="HTH-TYPE TRANSCRIPTIONAL REGULATOR RUTR"/>
    <property type="match status" value="1"/>
</dbReference>
<dbReference type="Gene3D" id="1.10.357.10">
    <property type="entry name" value="Tetracycline Repressor, domain 2"/>
    <property type="match status" value="1"/>
</dbReference>
<organism evidence="6 7">
    <name type="scientific">Actinacidiphila reveromycinica</name>
    <dbReference type="NCBI Taxonomy" id="659352"/>
    <lineage>
        <taxon>Bacteria</taxon>
        <taxon>Bacillati</taxon>
        <taxon>Actinomycetota</taxon>
        <taxon>Actinomycetes</taxon>
        <taxon>Kitasatosporales</taxon>
        <taxon>Streptomycetaceae</taxon>
        <taxon>Actinacidiphila</taxon>
    </lineage>
</organism>
<evidence type="ECO:0000256" key="1">
    <source>
        <dbReference type="ARBA" id="ARBA00023015"/>
    </source>
</evidence>
<evidence type="ECO:0000259" key="5">
    <source>
        <dbReference type="PROSITE" id="PS50977"/>
    </source>
</evidence>
<evidence type="ECO:0000313" key="7">
    <source>
        <dbReference type="Proteomes" id="UP000595703"/>
    </source>
</evidence>
<dbReference type="InterPro" id="IPR036271">
    <property type="entry name" value="Tet_transcr_reg_TetR-rel_C_sf"/>
</dbReference>
<dbReference type="PANTHER" id="PTHR30055:SF148">
    <property type="entry name" value="TETR-FAMILY TRANSCRIPTIONAL REGULATOR"/>
    <property type="match status" value="1"/>
</dbReference>
<dbReference type="Pfam" id="PF00440">
    <property type="entry name" value="TetR_N"/>
    <property type="match status" value="1"/>
</dbReference>
<dbReference type="RefSeq" id="WP_202233429.1">
    <property type="nucleotide sequence ID" value="NZ_AP018365.1"/>
</dbReference>
<dbReference type="PROSITE" id="PS01081">
    <property type="entry name" value="HTH_TETR_1"/>
    <property type="match status" value="1"/>
</dbReference>
<dbReference type="AlphaFoldDB" id="A0A7U3UR18"/>
<reference evidence="6 7" key="1">
    <citation type="journal article" date="2010" name="J. Bacteriol.">
        <title>Biochemical characterization of a novel indole prenyltransferase from Streptomyces sp. SN-593.</title>
        <authorList>
            <person name="Takahashi S."/>
            <person name="Takagi H."/>
            <person name="Toyoda A."/>
            <person name="Uramoto M."/>
            <person name="Nogawa T."/>
            <person name="Ueki M."/>
            <person name="Sakaki Y."/>
            <person name="Osada H."/>
        </authorList>
    </citation>
    <scope>NUCLEOTIDE SEQUENCE [LARGE SCALE GENOMIC DNA]</scope>
    <source>
        <strain evidence="6 7">SN-593</strain>
    </source>
</reference>
<dbReference type="PROSITE" id="PS50977">
    <property type="entry name" value="HTH_TETR_2"/>
    <property type="match status" value="1"/>
</dbReference>
<sequence>MESKSRRRPAGAAVLREGVTDAIRAAVVDELAAVGYGRMSIENIARRAGVGKAAIYRRWPSKLPIVLDVVSALALYGMPAPDTGTLLGDVRQLIGATARLLEHPLAAQIVPDLLAEAARNPEIAQAAHAAMRHTQRAVAAVVVGHAIERGELAGDTDVDLALDLAIGPLYWRLVMIRTERPAGYLDALAAATTAALSAARLS</sequence>